<dbReference type="EMBL" id="JBBPFD010000010">
    <property type="protein sequence ID" value="KAK7909967.1"/>
    <property type="molecule type" value="Genomic_DNA"/>
</dbReference>
<sequence length="111" mass="12330">MTSARDLEDYLKQPPYDSYNKRLAKISETGVRSLTSRAMDETAVEDASATQRKAAGVFKELTVDLTFSIRDLSPLTSPERSLVIGRNECGVIGYIKSSRHLHRAQKEAGRA</sequence>
<dbReference type="Proteomes" id="UP001460270">
    <property type="component" value="Unassembled WGS sequence"/>
</dbReference>
<evidence type="ECO:0000313" key="2">
    <source>
        <dbReference type="Proteomes" id="UP001460270"/>
    </source>
</evidence>
<dbReference type="AlphaFoldDB" id="A0AAW0P254"/>
<comment type="caution">
    <text evidence="1">The sequence shown here is derived from an EMBL/GenBank/DDBJ whole genome shotgun (WGS) entry which is preliminary data.</text>
</comment>
<gene>
    <name evidence="1" type="ORF">WMY93_014651</name>
</gene>
<name>A0AAW0P254_9GOBI</name>
<keyword evidence="2" id="KW-1185">Reference proteome</keyword>
<proteinExistence type="predicted"/>
<organism evidence="1 2">
    <name type="scientific">Mugilogobius chulae</name>
    <name type="common">yellowstripe goby</name>
    <dbReference type="NCBI Taxonomy" id="88201"/>
    <lineage>
        <taxon>Eukaryota</taxon>
        <taxon>Metazoa</taxon>
        <taxon>Chordata</taxon>
        <taxon>Craniata</taxon>
        <taxon>Vertebrata</taxon>
        <taxon>Euteleostomi</taxon>
        <taxon>Actinopterygii</taxon>
        <taxon>Neopterygii</taxon>
        <taxon>Teleostei</taxon>
        <taxon>Neoteleostei</taxon>
        <taxon>Acanthomorphata</taxon>
        <taxon>Gobiaria</taxon>
        <taxon>Gobiiformes</taxon>
        <taxon>Gobioidei</taxon>
        <taxon>Gobiidae</taxon>
        <taxon>Gobionellinae</taxon>
        <taxon>Mugilogobius</taxon>
    </lineage>
</organism>
<accession>A0AAW0P254</accession>
<protein>
    <submittedName>
        <fullName evidence="1">Uncharacterized protein</fullName>
    </submittedName>
</protein>
<reference evidence="2" key="1">
    <citation type="submission" date="2024-04" db="EMBL/GenBank/DDBJ databases">
        <title>Salinicola lusitanus LLJ914,a marine bacterium isolated from the Okinawa Trough.</title>
        <authorList>
            <person name="Li J."/>
        </authorList>
    </citation>
    <scope>NUCLEOTIDE SEQUENCE [LARGE SCALE GENOMIC DNA]</scope>
</reference>
<evidence type="ECO:0000313" key="1">
    <source>
        <dbReference type="EMBL" id="KAK7909967.1"/>
    </source>
</evidence>